<dbReference type="STRING" id="1797542.A3J59_01200"/>
<dbReference type="InterPro" id="IPR008279">
    <property type="entry name" value="PEP-util_enz_mobile_dom"/>
</dbReference>
<dbReference type="Gene3D" id="3.50.30.10">
    <property type="entry name" value="Phosphohistidine domain"/>
    <property type="match status" value="1"/>
</dbReference>
<evidence type="ECO:0000259" key="1">
    <source>
        <dbReference type="Pfam" id="PF00391"/>
    </source>
</evidence>
<evidence type="ECO:0000313" key="2">
    <source>
        <dbReference type="EMBL" id="OGY50366.1"/>
    </source>
</evidence>
<dbReference type="Proteomes" id="UP000177310">
    <property type="component" value="Unassembled WGS sequence"/>
</dbReference>
<name>A0A1G1YEX2_9BACT</name>
<dbReference type="SUPFAM" id="SSF52009">
    <property type="entry name" value="Phosphohistidine domain"/>
    <property type="match status" value="1"/>
</dbReference>
<dbReference type="InterPro" id="IPR018274">
    <property type="entry name" value="PEP_util_AS"/>
</dbReference>
<dbReference type="PANTHER" id="PTHR43615:SF1">
    <property type="entry name" value="PPDK_N DOMAIN-CONTAINING PROTEIN"/>
    <property type="match status" value="1"/>
</dbReference>
<dbReference type="EMBL" id="MHIL01000031">
    <property type="protein sequence ID" value="OGY50366.1"/>
    <property type="molecule type" value="Genomic_DNA"/>
</dbReference>
<dbReference type="PANTHER" id="PTHR43615">
    <property type="entry name" value="PHOSPHOENOLPYRUVATE SYNTHASE-RELATED"/>
    <property type="match status" value="1"/>
</dbReference>
<accession>A0A1G1YEX2</accession>
<evidence type="ECO:0000313" key="3">
    <source>
        <dbReference type="Proteomes" id="UP000177310"/>
    </source>
</evidence>
<dbReference type="AlphaFoldDB" id="A0A1G1YEX2"/>
<dbReference type="PROSITE" id="PS00370">
    <property type="entry name" value="PEP_ENZYMES_PHOS_SITE"/>
    <property type="match status" value="1"/>
</dbReference>
<organism evidence="2 3">
    <name type="scientific">Candidatus Buchananbacteria bacterium RIFCSPHIGHO2_02_FULL_56_16</name>
    <dbReference type="NCBI Taxonomy" id="1797542"/>
    <lineage>
        <taxon>Bacteria</taxon>
        <taxon>Candidatus Buchananiibacteriota</taxon>
    </lineage>
</organism>
<dbReference type="GO" id="GO:0016772">
    <property type="term" value="F:transferase activity, transferring phosphorus-containing groups"/>
    <property type="evidence" value="ECO:0007669"/>
    <property type="project" value="InterPro"/>
</dbReference>
<comment type="caution">
    <text evidence="2">The sequence shown here is derived from an EMBL/GenBank/DDBJ whole genome shotgun (WGS) entry which is preliminary data.</text>
</comment>
<gene>
    <name evidence="2" type="ORF">A3J59_01200</name>
</gene>
<sequence length="514" mass="60153">MNTKKLKYLNDKDPWMLAEEIPDIDFFFCQIWLKVFVNEFEKPSGRAYRKVLAVLRGYHLWFYYGEKDSRAVGDFLVSRFLRTPEFTKTINKQIVALADKLSAFAHKVPQENLSQLTNQRLWRLYKAYNELHTEFYRWGWLPVGVDMFHSNLTDRLKQYLRSIDVPEYKVNEYLVLLTQPTKKSLIQIEQDEFVAIAIKIKKDVFHRQLFSRRATAKTIKRRIKPHIRRLIENHWQKYHYVKFLWIGKEGVYTIDYYIDELIKLVNSAVDLSKQYQRRQRELKHVLEQRIKLIARLHIKNPWRTIIDAWGDFMLTKIYRRFAQIYAIYQMQPVIQEIARRLDITLMQARFLLKDEVKEALLNNKINRAILNRRTKFCLYYTEKNRSVILTGEKARKIAKSVQLRVVVATNELRGQTGCIGKATGTVKIVIRPADMAKFNKGDILISIATDPDIVPAMKKAAAIVTEQGGITSHAAIVSRELGVPCVIGTKIATKVFKDGDRVEVDATNGVVRKV</sequence>
<protein>
    <recommendedName>
        <fullName evidence="1">PEP-utilising enzyme mobile domain-containing protein</fullName>
    </recommendedName>
</protein>
<dbReference type="InterPro" id="IPR036637">
    <property type="entry name" value="Phosphohistidine_dom_sf"/>
</dbReference>
<reference evidence="2 3" key="1">
    <citation type="journal article" date="2016" name="Nat. Commun.">
        <title>Thousands of microbial genomes shed light on interconnected biogeochemical processes in an aquifer system.</title>
        <authorList>
            <person name="Anantharaman K."/>
            <person name="Brown C.T."/>
            <person name="Hug L.A."/>
            <person name="Sharon I."/>
            <person name="Castelle C.J."/>
            <person name="Probst A.J."/>
            <person name="Thomas B.C."/>
            <person name="Singh A."/>
            <person name="Wilkins M.J."/>
            <person name="Karaoz U."/>
            <person name="Brodie E.L."/>
            <person name="Williams K.H."/>
            <person name="Hubbard S.S."/>
            <person name="Banfield J.F."/>
        </authorList>
    </citation>
    <scope>NUCLEOTIDE SEQUENCE [LARGE SCALE GENOMIC DNA]</scope>
</reference>
<dbReference type="Pfam" id="PF00391">
    <property type="entry name" value="PEP-utilizers"/>
    <property type="match status" value="1"/>
</dbReference>
<proteinExistence type="predicted"/>
<feature type="domain" description="PEP-utilising enzyme mobile" evidence="1">
    <location>
        <begin position="438"/>
        <end position="509"/>
    </location>
</feature>
<dbReference type="InterPro" id="IPR051549">
    <property type="entry name" value="PEP_Utilizing_Enz"/>
</dbReference>